<proteinExistence type="predicted"/>
<evidence type="ECO:0000256" key="1">
    <source>
        <dbReference type="SAM" id="Phobius"/>
    </source>
</evidence>
<dbReference type="EMBL" id="JBAFSM010000028">
    <property type="protein sequence ID" value="MEG3438424.1"/>
    <property type="molecule type" value="Genomic_DNA"/>
</dbReference>
<protein>
    <submittedName>
        <fullName evidence="3">DUF58 domain-containing protein</fullName>
    </submittedName>
</protein>
<feature type="transmembrane region" description="Helical" evidence="1">
    <location>
        <begin position="36"/>
        <end position="57"/>
    </location>
</feature>
<keyword evidence="4" id="KW-1185">Reference proteome</keyword>
<dbReference type="RefSeq" id="WP_332865905.1">
    <property type="nucleotide sequence ID" value="NZ_JBAFSM010000028.1"/>
</dbReference>
<accession>A0AAW9QTN7</accession>
<dbReference type="AlphaFoldDB" id="A0AAW9QTN7"/>
<keyword evidence="1" id="KW-0812">Transmembrane</keyword>
<dbReference type="InterPro" id="IPR002881">
    <property type="entry name" value="DUF58"/>
</dbReference>
<gene>
    <name evidence="3" type="ORF">V0288_14935</name>
</gene>
<evidence type="ECO:0000313" key="3">
    <source>
        <dbReference type="EMBL" id="MEG3438424.1"/>
    </source>
</evidence>
<evidence type="ECO:0000313" key="4">
    <source>
        <dbReference type="Proteomes" id="UP001328733"/>
    </source>
</evidence>
<dbReference type="Proteomes" id="UP001328733">
    <property type="component" value="Unassembled WGS sequence"/>
</dbReference>
<reference evidence="3 4" key="1">
    <citation type="submission" date="2024-01" db="EMBL/GenBank/DDBJ databases">
        <title>Genomic insights into the taxonomy and metabolism of the cyanobacterium Pannus brasiliensis CCIBt3594.</title>
        <authorList>
            <person name="Machado M."/>
            <person name="Botero N.B."/>
            <person name="Andreote A.P.D."/>
            <person name="Feitosa A.M.T."/>
            <person name="Popin R."/>
            <person name="Sivonen K."/>
            <person name="Fiore M.F."/>
        </authorList>
    </citation>
    <scope>NUCLEOTIDE SEQUENCE [LARGE SCALE GENOMIC DNA]</scope>
    <source>
        <strain evidence="3 4">CCIBt3594</strain>
    </source>
</reference>
<feature type="transmembrane region" description="Helical" evidence="1">
    <location>
        <begin position="12"/>
        <end position="30"/>
    </location>
</feature>
<evidence type="ECO:0000259" key="2">
    <source>
        <dbReference type="Pfam" id="PF01882"/>
    </source>
</evidence>
<feature type="domain" description="DUF58" evidence="2">
    <location>
        <begin position="207"/>
        <end position="276"/>
    </location>
</feature>
<organism evidence="3 4">
    <name type="scientific">Pannus brasiliensis CCIBt3594</name>
    <dbReference type="NCBI Taxonomy" id="1427578"/>
    <lineage>
        <taxon>Bacteria</taxon>
        <taxon>Bacillati</taxon>
        <taxon>Cyanobacteriota</taxon>
        <taxon>Cyanophyceae</taxon>
        <taxon>Oscillatoriophycideae</taxon>
        <taxon>Chroococcales</taxon>
        <taxon>Microcystaceae</taxon>
        <taxon>Pannus</taxon>
    </lineage>
</organism>
<keyword evidence="1" id="KW-0472">Membrane</keyword>
<dbReference type="Pfam" id="PF01882">
    <property type="entry name" value="DUF58"/>
    <property type="match status" value="1"/>
</dbReference>
<dbReference type="PANTHER" id="PTHR34351:SF1">
    <property type="entry name" value="SLR1927 PROTEIN"/>
    <property type="match status" value="1"/>
</dbReference>
<sequence>MKNWLENHWVAPAYGGGALLAVTFCFFAAATNTMAGWLYAICGTSMALLGASAILPPRSLRPLTARRLPIEPVSAGDDLAVTIEIANPTGEPKTLLEVRDILPFVLAPPKAHPIESVPARDSYRWTNYIPTTKRGIYRWNEIQLRTATPLGLFWCSRRREVPARAVVYPRVLPLQQCPIVDSLGQDRNPLQSDRHYRRATEGFTRNLRQYRYGDPIRLIHWKTSARLGEFQVRELEILSGGQEVIVCLDTLSRWPSATFERAIVAAASLYFYASRRQFTAKLWTAGTGVIHGERSILETLAAVESGETESKETLPDMPVIWLTGNPVSIESLPAGSRWLFFPDGDSDDRSPLSSREFLGLTIDPERTLQQQLQAPLR</sequence>
<keyword evidence="1" id="KW-1133">Transmembrane helix</keyword>
<comment type="caution">
    <text evidence="3">The sequence shown here is derived from an EMBL/GenBank/DDBJ whole genome shotgun (WGS) entry which is preliminary data.</text>
</comment>
<dbReference type="PANTHER" id="PTHR34351">
    <property type="entry name" value="SLR1927 PROTEIN-RELATED"/>
    <property type="match status" value="1"/>
</dbReference>
<name>A0AAW9QTN7_9CHRO</name>